<name>A0A916RK50_9BACT</name>
<protein>
    <recommendedName>
        <fullName evidence="4">TonB-dependent transporter Oar-like beta-barrel domain-containing protein</fullName>
    </recommendedName>
</protein>
<reference evidence="5" key="2">
    <citation type="submission" date="2020-09" db="EMBL/GenBank/DDBJ databases">
        <authorList>
            <person name="Sun Q."/>
            <person name="Zhou Y."/>
        </authorList>
    </citation>
    <scope>NUCLEOTIDE SEQUENCE</scope>
    <source>
        <strain evidence="5">CGMCC 1.15447</strain>
    </source>
</reference>
<organism evidence="5 6">
    <name type="scientific">Edaphobacter acidisoli</name>
    <dbReference type="NCBI Taxonomy" id="2040573"/>
    <lineage>
        <taxon>Bacteria</taxon>
        <taxon>Pseudomonadati</taxon>
        <taxon>Acidobacteriota</taxon>
        <taxon>Terriglobia</taxon>
        <taxon>Terriglobales</taxon>
        <taxon>Acidobacteriaceae</taxon>
        <taxon>Edaphobacter</taxon>
    </lineage>
</organism>
<dbReference type="Proteomes" id="UP000648801">
    <property type="component" value="Unassembled WGS sequence"/>
</dbReference>
<evidence type="ECO:0000313" key="5">
    <source>
        <dbReference type="EMBL" id="GGA56685.1"/>
    </source>
</evidence>
<comment type="subcellular location">
    <subcellularLocation>
        <location evidence="1">Cell outer membrane</location>
    </subcellularLocation>
</comment>
<keyword evidence="3" id="KW-0998">Cell outer membrane</keyword>
<evidence type="ECO:0000313" key="6">
    <source>
        <dbReference type="Proteomes" id="UP000648801"/>
    </source>
</evidence>
<reference evidence="5" key="1">
    <citation type="journal article" date="2014" name="Int. J. Syst. Evol. Microbiol.">
        <title>Complete genome sequence of Corynebacterium casei LMG S-19264T (=DSM 44701T), isolated from a smear-ripened cheese.</title>
        <authorList>
            <consortium name="US DOE Joint Genome Institute (JGI-PGF)"/>
            <person name="Walter F."/>
            <person name="Albersmeier A."/>
            <person name="Kalinowski J."/>
            <person name="Ruckert C."/>
        </authorList>
    </citation>
    <scope>NUCLEOTIDE SEQUENCE</scope>
    <source>
        <strain evidence="5">CGMCC 1.15447</strain>
    </source>
</reference>
<dbReference type="InterPro" id="IPR057601">
    <property type="entry name" value="Oar-like_b-barrel"/>
</dbReference>
<dbReference type="RefSeq" id="WP_188757753.1">
    <property type="nucleotide sequence ID" value="NZ_BMJB01000001.1"/>
</dbReference>
<keyword evidence="2" id="KW-0472">Membrane</keyword>
<comment type="caution">
    <text evidence="5">The sequence shown here is derived from an EMBL/GenBank/DDBJ whole genome shotgun (WGS) entry which is preliminary data.</text>
</comment>
<dbReference type="AlphaFoldDB" id="A0A916RK50"/>
<dbReference type="InterPro" id="IPR036942">
    <property type="entry name" value="Beta-barrel_TonB_sf"/>
</dbReference>
<dbReference type="EMBL" id="BMJB01000001">
    <property type="protein sequence ID" value="GGA56685.1"/>
    <property type="molecule type" value="Genomic_DNA"/>
</dbReference>
<dbReference type="GO" id="GO:0009279">
    <property type="term" value="C:cell outer membrane"/>
    <property type="evidence" value="ECO:0007669"/>
    <property type="project" value="UniProtKB-SubCell"/>
</dbReference>
<evidence type="ECO:0000256" key="3">
    <source>
        <dbReference type="ARBA" id="ARBA00023237"/>
    </source>
</evidence>
<proteinExistence type="predicted"/>
<keyword evidence="6" id="KW-1185">Reference proteome</keyword>
<sequence>MGRHQIMLGGRVGYEQVAVLPDRSADTESFNNYATGLYDPTTTTNYGVKTDTGLADADLFLGAASGYSVHLQPGTERWRAEQYALYLQDDIHLNNKLTINAGLRWEALPAPIEMNNLVNGFDLANKAVVTGKPVSQLLSEGRTTQGIITNLQNLGVTFESTSQANYPSHIMNGDYHIFEPRVGAAYSVFGSGRGTVLRGGVGRYTFPIPIRSIYASTAGDAPYALGYTQSYTAGSQSPDGLNNYQLRSPVTVVAGSNSSNVVNTAGTTAIIPGAFSEAFVNPNMPPNMMWETNATIEQPLKPDSVLRLSYVYDYSDNLDQEYELNNAMSSYAWEAKTGTTAPGGTYSGVALRPFDSHAYGTVNEINPSGWSTYNAFTANYQRLYKRGLSYQLSYVKRKGFRVGGNWTRDTNLYPAGDYAPGFVPGDGSLHALNRAQNYAINSEFGPQSITFNGIVDIPIGRGKKFLTHSSRLLDELIGGYQVAWNGSVWQNWMSVSSSNWGGDNPYGGGSMGKIQVYKHKYPVTDCSSGNCLKGYLWYNGFISPVLLNNPCTGAHTISGVPASYQAYQTPINMDPGAYTCTNGTFKAGNAQYLNNNVPVTLANGQVSEVGYSPGPSTNPFSRTFLPTPWFWSADASLFKVFPIHDQINFRINVDAFNVFNVQGNNAPNSNGIQYLNVSHNTPRQIQLSARLTF</sequence>
<dbReference type="InterPro" id="IPR010917">
    <property type="entry name" value="TonB_rcpt_CS"/>
</dbReference>
<evidence type="ECO:0000256" key="1">
    <source>
        <dbReference type="ARBA" id="ARBA00004442"/>
    </source>
</evidence>
<dbReference type="Gene3D" id="2.40.170.20">
    <property type="entry name" value="TonB-dependent receptor, beta-barrel domain"/>
    <property type="match status" value="1"/>
</dbReference>
<feature type="domain" description="TonB-dependent transporter Oar-like beta-barrel" evidence="4">
    <location>
        <begin position="2"/>
        <end position="483"/>
    </location>
</feature>
<dbReference type="SUPFAM" id="SSF56935">
    <property type="entry name" value="Porins"/>
    <property type="match status" value="1"/>
</dbReference>
<accession>A0A916RK50</accession>
<evidence type="ECO:0000259" key="4">
    <source>
        <dbReference type="Pfam" id="PF25183"/>
    </source>
</evidence>
<dbReference type="PROSITE" id="PS01156">
    <property type="entry name" value="TONB_DEPENDENT_REC_2"/>
    <property type="match status" value="1"/>
</dbReference>
<dbReference type="Pfam" id="PF25183">
    <property type="entry name" value="OMP_b-brl_4"/>
    <property type="match status" value="1"/>
</dbReference>
<gene>
    <name evidence="5" type="ORF">GCM10011507_05020</name>
</gene>
<evidence type="ECO:0000256" key="2">
    <source>
        <dbReference type="ARBA" id="ARBA00023136"/>
    </source>
</evidence>